<feature type="non-terminal residue" evidence="1">
    <location>
        <position position="59"/>
    </location>
</feature>
<keyword evidence="2" id="KW-1185">Reference proteome</keyword>
<sequence length="59" mass="6628">MDTTTHDRESKRWLSLVDGSECGQTIAETFVTNNYTNTPVFFGCDSELTTTYAGWRTAT</sequence>
<dbReference type="AlphaFoldDB" id="A0A507QM12"/>
<gene>
    <name evidence="1" type="ORF">MPDQ_002914</name>
</gene>
<name>A0A507QM12_MONPU</name>
<protein>
    <submittedName>
        <fullName evidence="1">Uncharacterized protein</fullName>
    </submittedName>
</protein>
<evidence type="ECO:0000313" key="2">
    <source>
        <dbReference type="Proteomes" id="UP000319663"/>
    </source>
</evidence>
<accession>A0A507QM12</accession>
<organism evidence="1 2">
    <name type="scientific">Monascus purpureus</name>
    <name type="common">Red mold</name>
    <name type="synonym">Monascus anka</name>
    <dbReference type="NCBI Taxonomy" id="5098"/>
    <lineage>
        <taxon>Eukaryota</taxon>
        <taxon>Fungi</taxon>
        <taxon>Dikarya</taxon>
        <taxon>Ascomycota</taxon>
        <taxon>Pezizomycotina</taxon>
        <taxon>Eurotiomycetes</taxon>
        <taxon>Eurotiomycetidae</taxon>
        <taxon>Eurotiales</taxon>
        <taxon>Aspergillaceae</taxon>
        <taxon>Monascus</taxon>
    </lineage>
</organism>
<proteinExistence type="predicted"/>
<dbReference type="Proteomes" id="UP000319663">
    <property type="component" value="Unassembled WGS sequence"/>
</dbReference>
<dbReference type="EMBL" id="VIFY01000197">
    <property type="protein sequence ID" value="TQB68681.1"/>
    <property type="molecule type" value="Genomic_DNA"/>
</dbReference>
<reference evidence="1 2" key="1">
    <citation type="submission" date="2019-06" db="EMBL/GenBank/DDBJ databases">
        <title>Wine fermentation using esterase from Monascus purpureus.</title>
        <authorList>
            <person name="Geng C."/>
            <person name="Zhang Y."/>
        </authorList>
    </citation>
    <scope>NUCLEOTIDE SEQUENCE [LARGE SCALE GENOMIC DNA]</scope>
    <source>
        <strain evidence="1">HQ1</strain>
    </source>
</reference>
<evidence type="ECO:0000313" key="1">
    <source>
        <dbReference type="EMBL" id="TQB68681.1"/>
    </source>
</evidence>
<comment type="caution">
    <text evidence="1">The sequence shown here is derived from an EMBL/GenBank/DDBJ whole genome shotgun (WGS) entry which is preliminary data.</text>
</comment>